<evidence type="ECO:0000256" key="2">
    <source>
        <dbReference type="SAM" id="Phobius"/>
    </source>
</evidence>
<dbReference type="Proteomes" id="UP000069272">
    <property type="component" value="Chromosome X"/>
</dbReference>
<keyword evidence="2" id="KW-0472">Membrane</keyword>
<feature type="region of interest" description="Disordered" evidence="1">
    <location>
        <begin position="44"/>
        <end position="111"/>
    </location>
</feature>
<organism evidence="3 4">
    <name type="scientific">Anopheles albimanus</name>
    <name type="common">New world malaria mosquito</name>
    <dbReference type="NCBI Taxonomy" id="7167"/>
    <lineage>
        <taxon>Eukaryota</taxon>
        <taxon>Metazoa</taxon>
        <taxon>Ecdysozoa</taxon>
        <taxon>Arthropoda</taxon>
        <taxon>Hexapoda</taxon>
        <taxon>Insecta</taxon>
        <taxon>Pterygota</taxon>
        <taxon>Neoptera</taxon>
        <taxon>Endopterygota</taxon>
        <taxon>Diptera</taxon>
        <taxon>Nematocera</taxon>
        <taxon>Culicoidea</taxon>
        <taxon>Culicidae</taxon>
        <taxon>Anophelinae</taxon>
        <taxon>Anopheles</taxon>
    </lineage>
</organism>
<name>A0A182FY77_ANOAL</name>
<feature type="compositionally biased region" description="Basic and acidic residues" evidence="1">
    <location>
        <begin position="102"/>
        <end position="111"/>
    </location>
</feature>
<dbReference type="EnsemblMetazoa" id="AALB014579-RA">
    <property type="protein sequence ID" value="AALB014579-PA"/>
    <property type="gene ID" value="AALB014579"/>
</dbReference>
<evidence type="ECO:0000313" key="3">
    <source>
        <dbReference type="EnsemblMetazoa" id="AALB014579-PA"/>
    </source>
</evidence>
<feature type="transmembrane region" description="Helical" evidence="2">
    <location>
        <begin position="15"/>
        <end position="35"/>
    </location>
</feature>
<proteinExistence type="predicted"/>
<accession>A0A182FY77</accession>
<evidence type="ECO:0000313" key="4">
    <source>
        <dbReference type="Proteomes" id="UP000069272"/>
    </source>
</evidence>
<evidence type="ECO:0000256" key="1">
    <source>
        <dbReference type="SAM" id="MobiDB-lite"/>
    </source>
</evidence>
<keyword evidence="2" id="KW-0812">Transmembrane</keyword>
<protein>
    <submittedName>
        <fullName evidence="3">Uncharacterized protein</fullName>
    </submittedName>
</protein>
<sequence length="129" mass="14545">MRPSGEEYAARNTGVSFGIVMAIVIPIALITILIVRYKLRGRRKDVLQQRQQQDKPPGTRAKHYRYHLSTDVPPTSTIHHPIYHITERPSCTGDLGTTGNGADKRGLGEPRYQRSPLHFSIDITRTQKA</sequence>
<reference evidence="3 4" key="1">
    <citation type="journal article" date="2017" name="G3 (Bethesda)">
        <title>The Physical Genome Mapping of Anopheles albimanus Corrected Scaffold Misassemblies and Identified Interarm Rearrangements in Genus Anopheles.</title>
        <authorList>
            <person name="Artemov G.N."/>
            <person name="Peery A.N."/>
            <person name="Jiang X."/>
            <person name="Tu Z."/>
            <person name="Stegniy V.N."/>
            <person name="Sharakhova M.V."/>
            <person name="Sharakhov I.V."/>
        </authorList>
    </citation>
    <scope>NUCLEOTIDE SEQUENCE [LARGE SCALE GENOMIC DNA]</scope>
    <source>
        <strain evidence="3 4">ALBI9_A</strain>
    </source>
</reference>
<dbReference type="VEuPathDB" id="VectorBase:AALB014579"/>
<keyword evidence="2" id="KW-1133">Transmembrane helix</keyword>
<dbReference type="AlphaFoldDB" id="A0A182FY77"/>
<reference evidence="3" key="2">
    <citation type="submission" date="2022-08" db="UniProtKB">
        <authorList>
            <consortium name="EnsemblMetazoa"/>
        </authorList>
    </citation>
    <scope>IDENTIFICATION</scope>
    <source>
        <strain evidence="3">STECLA/ALBI9_A</strain>
    </source>
</reference>
<keyword evidence="4" id="KW-1185">Reference proteome</keyword>